<dbReference type="EMBL" id="CP062229">
    <property type="protein sequence ID" value="UVC15166.1"/>
    <property type="molecule type" value="Genomic_DNA"/>
</dbReference>
<feature type="region of interest" description="Disordered" evidence="1">
    <location>
        <begin position="23"/>
        <end position="46"/>
    </location>
</feature>
<reference evidence="2" key="1">
    <citation type="submission" date="2020-09" db="EMBL/GenBank/DDBJ databases">
        <title>Rhizobia associated with sainfoin plants.</title>
        <authorList>
            <person name="Asharfi S."/>
            <person name="Kuzmanovic N."/>
            <person name="Bunk B."/>
            <person name="Sproeer C."/>
            <person name="Becker M."/>
            <person name="Thuenen T."/>
        </authorList>
    </citation>
    <scope>NUCLEOTIDE SEQUENCE</scope>
    <source>
        <strain evidence="2">OM4</strain>
    </source>
</reference>
<dbReference type="Proteomes" id="UP001058098">
    <property type="component" value="Chromosome"/>
</dbReference>
<dbReference type="RefSeq" id="WP_258119822.1">
    <property type="nucleotide sequence ID" value="NZ_CP062229.1"/>
</dbReference>
<gene>
    <name evidence="2" type="ORF">IHQ72_32095</name>
</gene>
<evidence type="ECO:0000256" key="1">
    <source>
        <dbReference type="SAM" id="MobiDB-lite"/>
    </source>
</evidence>
<evidence type="ECO:0000313" key="2">
    <source>
        <dbReference type="EMBL" id="UVC15166.1"/>
    </source>
</evidence>
<protein>
    <submittedName>
        <fullName evidence="2">Uncharacterized protein</fullName>
    </submittedName>
</protein>
<keyword evidence="3" id="KW-1185">Reference proteome</keyword>
<organism evidence="2 3">
    <name type="scientific">Mesorhizobium onobrychidis</name>
    <dbReference type="NCBI Taxonomy" id="2775404"/>
    <lineage>
        <taxon>Bacteria</taxon>
        <taxon>Pseudomonadati</taxon>
        <taxon>Pseudomonadota</taxon>
        <taxon>Alphaproteobacteria</taxon>
        <taxon>Hyphomicrobiales</taxon>
        <taxon>Phyllobacteriaceae</taxon>
        <taxon>Mesorhizobium</taxon>
    </lineage>
</organism>
<sequence>MRQNPVGEPAAAAALAAAEDLGKPATEGGGLRQMGDLTEEVQLPDL</sequence>
<accession>A0ABY5QVD2</accession>
<name>A0ABY5QVD2_9HYPH</name>
<proteinExistence type="predicted"/>
<evidence type="ECO:0000313" key="3">
    <source>
        <dbReference type="Proteomes" id="UP001058098"/>
    </source>
</evidence>